<reference evidence="2 3" key="1">
    <citation type="submission" date="2024-03" db="EMBL/GenBank/DDBJ databases">
        <title>Pseudoalteromonas qingdaonensis sp. nov., isolated from the intestines of marine benthic organisms.</title>
        <authorList>
            <person name="Lin X."/>
            <person name="Fang S."/>
            <person name="Hu X."/>
        </authorList>
    </citation>
    <scope>NUCLEOTIDE SEQUENCE [LARGE SCALE GENOMIC DNA]</scope>
    <source>
        <strain evidence="2 3">YIC-827</strain>
    </source>
</reference>
<dbReference type="Proteomes" id="UP001447008">
    <property type="component" value="Unassembled WGS sequence"/>
</dbReference>
<keyword evidence="1" id="KW-0812">Transmembrane</keyword>
<keyword evidence="1" id="KW-0472">Membrane</keyword>
<organism evidence="2 3">
    <name type="scientific">Pseudoalteromonas qingdaonensis</name>
    <dbReference type="NCBI Taxonomy" id="3131913"/>
    <lineage>
        <taxon>Bacteria</taxon>
        <taxon>Pseudomonadati</taxon>
        <taxon>Pseudomonadota</taxon>
        <taxon>Gammaproteobacteria</taxon>
        <taxon>Alteromonadales</taxon>
        <taxon>Pseudoalteromonadaceae</taxon>
        <taxon>Pseudoalteromonas</taxon>
    </lineage>
</organism>
<keyword evidence="1" id="KW-1133">Transmembrane helix</keyword>
<feature type="transmembrane region" description="Helical" evidence="1">
    <location>
        <begin position="39"/>
        <end position="57"/>
    </location>
</feature>
<sequence length="59" mass="6832">MNAILIILALFVALAIAVPLLERYQEQMGLNKMVRFRKYIIPLVALSLILQLLYLAFKR</sequence>
<name>A0ABU9MYY4_9GAMM</name>
<proteinExistence type="predicted"/>
<accession>A0ABU9MYY4</accession>
<dbReference type="EMBL" id="JBCGCU010000018">
    <property type="protein sequence ID" value="MEM0516437.1"/>
    <property type="molecule type" value="Genomic_DNA"/>
</dbReference>
<protein>
    <submittedName>
        <fullName evidence="2">Uncharacterized protein</fullName>
    </submittedName>
</protein>
<comment type="caution">
    <text evidence="2">The sequence shown here is derived from an EMBL/GenBank/DDBJ whole genome shotgun (WGS) entry which is preliminary data.</text>
</comment>
<dbReference type="RefSeq" id="WP_342679925.1">
    <property type="nucleotide sequence ID" value="NZ_JBCGCU010000018.1"/>
</dbReference>
<evidence type="ECO:0000256" key="1">
    <source>
        <dbReference type="SAM" id="Phobius"/>
    </source>
</evidence>
<evidence type="ECO:0000313" key="2">
    <source>
        <dbReference type="EMBL" id="MEM0516437.1"/>
    </source>
</evidence>
<evidence type="ECO:0000313" key="3">
    <source>
        <dbReference type="Proteomes" id="UP001447008"/>
    </source>
</evidence>
<keyword evidence="3" id="KW-1185">Reference proteome</keyword>
<gene>
    <name evidence="2" type="ORF">WCN91_13605</name>
</gene>